<sequence length="109" mass="11955">MNLETNLTILKHHKGGEGVNAITRSLGLPQSSVSTVLKNTINIKKSGETCTTLMAKTMTHHRKPIMDEMGKLLKLLIDDHIRSRMPVSTSIISAKALSICQEPSCPAQY</sequence>
<comment type="caution">
    <text evidence="1">The sequence shown here is derived from an EMBL/GenBank/DDBJ whole genome shotgun (WGS) entry which is preliminary data.</text>
</comment>
<dbReference type="EMBL" id="JAWQEG010002706">
    <property type="protein sequence ID" value="KAK3870199.1"/>
    <property type="molecule type" value="Genomic_DNA"/>
</dbReference>
<evidence type="ECO:0000313" key="1">
    <source>
        <dbReference type="EMBL" id="KAK3870199.1"/>
    </source>
</evidence>
<dbReference type="AlphaFoldDB" id="A0AAE1FB23"/>
<reference evidence="1" key="1">
    <citation type="submission" date="2023-10" db="EMBL/GenBank/DDBJ databases">
        <title>Genome assemblies of two species of porcelain crab, Petrolisthes cinctipes and Petrolisthes manimaculis (Anomura: Porcellanidae).</title>
        <authorList>
            <person name="Angst P."/>
        </authorList>
    </citation>
    <scope>NUCLEOTIDE SEQUENCE</scope>
    <source>
        <strain evidence="1">PB745_01</strain>
        <tissue evidence="1">Gill</tissue>
    </source>
</reference>
<evidence type="ECO:0008006" key="3">
    <source>
        <dbReference type="Google" id="ProtNLM"/>
    </source>
</evidence>
<gene>
    <name evidence="1" type="ORF">Pcinc_024544</name>
</gene>
<keyword evidence="2" id="KW-1185">Reference proteome</keyword>
<dbReference type="Proteomes" id="UP001286313">
    <property type="component" value="Unassembled WGS sequence"/>
</dbReference>
<accession>A0AAE1FB23</accession>
<proteinExistence type="predicted"/>
<protein>
    <recommendedName>
        <fullName evidence="3">HTH psq-type domain-containing protein</fullName>
    </recommendedName>
</protein>
<evidence type="ECO:0000313" key="2">
    <source>
        <dbReference type="Proteomes" id="UP001286313"/>
    </source>
</evidence>
<name>A0AAE1FB23_PETCI</name>
<organism evidence="1 2">
    <name type="scientific">Petrolisthes cinctipes</name>
    <name type="common">Flat porcelain crab</name>
    <dbReference type="NCBI Taxonomy" id="88211"/>
    <lineage>
        <taxon>Eukaryota</taxon>
        <taxon>Metazoa</taxon>
        <taxon>Ecdysozoa</taxon>
        <taxon>Arthropoda</taxon>
        <taxon>Crustacea</taxon>
        <taxon>Multicrustacea</taxon>
        <taxon>Malacostraca</taxon>
        <taxon>Eumalacostraca</taxon>
        <taxon>Eucarida</taxon>
        <taxon>Decapoda</taxon>
        <taxon>Pleocyemata</taxon>
        <taxon>Anomura</taxon>
        <taxon>Galatheoidea</taxon>
        <taxon>Porcellanidae</taxon>
        <taxon>Petrolisthes</taxon>
    </lineage>
</organism>